<keyword evidence="7" id="KW-1185">Reference proteome</keyword>
<keyword evidence="3" id="KW-1278">Translocase</keyword>
<keyword evidence="4" id="KW-0874">Quinone</keyword>
<comment type="function">
    <text evidence="4">NDH-1 shuttles electrons from NADH, via FMN and iron-sulfur (Fe-S) centers, to quinones in the respiratory chain.</text>
</comment>
<comment type="catalytic activity">
    <reaction evidence="4">
        <text>a quinone + NADH + 5 H(+)(in) = a quinol + NAD(+) + 4 H(+)(out)</text>
        <dbReference type="Rhea" id="RHEA:57888"/>
        <dbReference type="ChEBI" id="CHEBI:15378"/>
        <dbReference type="ChEBI" id="CHEBI:24646"/>
        <dbReference type="ChEBI" id="CHEBI:57540"/>
        <dbReference type="ChEBI" id="CHEBI:57945"/>
        <dbReference type="ChEBI" id="CHEBI:132124"/>
    </reaction>
</comment>
<evidence type="ECO:0000256" key="2">
    <source>
        <dbReference type="ARBA" id="ARBA00022448"/>
    </source>
</evidence>
<dbReference type="OrthoDB" id="9803286at2"/>
<evidence type="ECO:0000259" key="5">
    <source>
        <dbReference type="Pfam" id="PF00329"/>
    </source>
</evidence>
<dbReference type="NCBIfam" id="TIGR01961">
    <property type="entry name" value="NuoC_fam"/>
    <property type="match status" value="1"/>
</dbReference>
<evidence type="ECO:0000256" key="1">
    <source>
        <dbReference type="ARBA" id="ARBA00007569"/>
    </source>
</evidence>
<reference evidence="6 7" key="1">
    <citation type="submission" date="2019-05" db="EMBL/GenBank/DDBJ databases">
        <title>Arcobacter sp. nov., isolated from sea sediment.</title>
        <authorList>
            <person name="Kim W."/>
        </authorList>
    </citation>
    <scope>NUCLEOTIDE SEQUENCE [LARGE SCALE GENOMIC DNA]</scope>
    <source>
        <strain evidence="6 7">CAU 1517</strain>
    </source>
</reference>
<comment type="similarity">
    <text evidence="1 3">Belongs to the complex I 30 kDa subunit family.</text>
</comment>
<dbReference type="SUPFAM" id="SSF143243">
    <property type="entry name" value="Nqo5-like"/>
    <property type="match status" value="1"/>
</dbReference>
<evidence type="ECO:0000313" key="6">
    <source>
        <dbReference type="EMBL" id="TLP38562.1"/>
    </source>
</evidence>
<dbReference type="InterPro" id="IPR001268">
    <property type="entry name" value="NADH_UbQ_OxRdtase_30kDa_su"/>
</dbReference>
<accession>A0A5R8Y1X3</accession>
<dbReference type="InterPro" id="IPR020396">
    <property type="entry name" value="NADH_UbQ_OxRdtase_CS"/>
</dbReference>
<protein>
    <recommendedName>
        <fullName evidence="4">NADH-quinone oxidoreductase</fullName>
        <ecNumber evidence="4">7.1.1.-</ecNumber>
    </recommendedName>
</protein>
<evidence type="ECO:0000256" key="4">
    <source>
        <dbReference type="RuleBase" id="RU003582"/>
    </source>
</evidence>
<dbReference type="InterPro" id="IPR010218">
    <property type="entry name" value="NADH_DH_suC"/>
</dbReference>
<dbReference type="InterPro" id="IPR037232">
    <property type="entry name" value="NADH_quin_OxRdtase_su_C/D-like"/>
</dbReference>
<organism evidence="6 7">
    <name type="scientific">Arcobacter arenosus</name>
    <dbReference type="NCBI Taxonomy" id="2576037"/>
    <lineage>
        <taxon>Bacteria</taxon>
        <taxon>Pseudomonadati</taxon>
        <taxon>Campylobacterota</taxon>
        <taxon>Epsilonproteobacteria</taxon>
        <taxon>Campylobacterales</taxon>
        <taxon>Arcobacteraceae</taxon>
        <taxon>Arcobacter</taxon>
    </lineage>
</organism>
<keyword evidence="3" id="KW-0520">NAD</keyword>
<dbReference type="Gene3D" id="3.30.460.80">
    <property type="entry name" value="NADH:ubiquinone oxidoreductase, 30kDa subunit"/>
    <property type="match status" value="1"/>
</dbReference>
<proteinExistence type="inferred from homology"/>
<dbReference type="PANTHER" id="PTHR10884">
    <property type="entry name" value="NADH DEHYDROGENASE UBIQUINONE IRON-SULFUR PROTEIN 3"/>
    <property type="match status" value="1"/>
</dbReference>
<dbReference type="Pfam" id="PF00329">
    <property type="entry name" value="Complex1_30kDa"/>
    <property type="match status" value="1"/>
</dbReference>
<keyword evidence="6" id="KW-0560">Oxidoreductase</keyword>
<comment type="caution">
    <text evidence="6">The sequence shown here is derived from an EMBL/GenBank/DDBJ whole genome shotgun (WGS) entry which is preliminary data.</text>
</comment>
<dbReference type="PROSITE" id="PS00542">
    <property type="entry name" value="COMPLEX1_30K"/>
    <property type="match status" value="1"/>
</dbReference>
<gene>
    <name evidence="6" type="ORF">FDK22_08870</name>
</gene>
<evidence type="ECO:0000256" key="3">
    <source>
        <dbReference type="RuleBase" id="RU003456"/>
    </source>
</evidence>
<feature type="domain" description="NADH:ubiquinone oxidoreductase 30kDa subunit" evidence="5">
    <location>
        <begin position="62"/>
        <end position="181"/>
    </location>
</feature>
<dbReference type="GO" id="GO:0016651">
    <property type="term" value="F:oxidoreductase activity, acting on NAD(P)H"/>
    <property type="evidence" value="ECO:0007669"/>
    <property type="project" value="InterPro"/>
</dbReference>
<dbReference type="EMBL" id="VANU01000003">
    <property type="protein sequence ID" value="TLP38562.1"/>
    <property type="molecule type" value="Genomic_DNA"/>
</dbReference>
<dbReference type="GO" id="GO:0048038">
    <property type="term" value="F:quinone binding"/>
    <property type="evidence" value="ECO:0007669"/>
    <property type="project" value="UniProtKB-KW"/>
</dbReference>
<dbReference type="EC" id="7.1.1.-" evidence="4"/>
<dbReference type="AlphaFoldDB" id="A0A5R8Y1X3"/>
<dbReference type="GO" id="GO:0008137">
    <property type="term" value="F:NADH dehydrogenase (ubiquinone) activity"/>
    <property type="evidence" value="ECO:0007669"/>
    <property type="project" value="InterPro"/>
</dbReference>
<dbReference type="NCBIfam" id="NF006304">
    <property type="entry name" value="PRK08491.1"/>
    <property type="match status" value="1"/>
</dbReference>
<dbReference type="Proteomes" id="UP000308901">
    <property type="component" value="Unassembled WGS sequence"/>
</dbReference>
<name>A0A5R8Y1X3_9BACT</name>
<dbReference type="RefSeq" id="WP_138152557.1">
    <property type="nucleotide sequence ID" value="NZ_CBDDKQ010000002.1"/>
</dbReference>
<keyword evidence="2 3" id="KW-0813">Transport</keyword>
<evidence type="ECO:0000313" key="7">
    <source>
        <dbReference type="Proteomes" id="UP000308901"/>
    </source>
</evidence>
<sequence length="269" mass="31945">MRKYTPKNDVQKKSYFNDRFYVAPQTPKFEPSSDEIYAKDIESLIAEFEISKSYIEIEELVIHIKAEDNVKVLKYLKENLEYDMCMEISAIDYIASLGGFEIFYEMLSMSKRKRMRVKTFIRQKQPIESVYSVFKMANWAEREMYDMYGVKITNHPNMKRIIMPDDWYDYPLRKTYPLTGDESAQWYEVDKIFGKEYRDVIGPEQRDCAKVDRYDTQRFSRLGHEVPYGVDITDGKEPEHTPLAYQEEGGIPIIKKLDENESITLDEKR</sequence>
<dbReference type="PANTHER" id="PTHR10884:SF14">
    <property type="entry name" value="NADH DEHYDROGENASE [UBIQUINONE] IRON-SULFUR PROTEIN 3, MITOCHONDRIAL"/>
    <property type="match status" value="1"/>
</dbReference>